<gene>
    <name evidence="1" type="ORF">BCV69DRAFT_280080</name>
</gene>
<name>A0A316ULV7_9BASI</name>
<dbReference type="Proteomes" id="UP000245942">
    <property type="component" value="Unassembled WGS sequence"/>
</dbReference>
<proteinExistence type="predicted"/>
<dbReference type="GeneID" id="37013217"/>
<dbReference type="RefSeq" id="XP_025351345.1">
    <property type="nucleotide sequence ID" value="XM_025491483.1"/>
</dbReference>
<keyword evidence="2" id="KW-1185">Reference proteome</keyword>
<reference evidence="1 2" key="1">
    <citation type="journal article" date="2018" name="Mol. Biol. Evol.">
        <title>Broad Genomic Sampling Reveals a Smut Pathogenic Ancestry of the Fungal Clade Ustilaginomycotina.</title>
        <authorList>
            <person name="Kijpornyongpan T."/>
            <person name="Mondo S.J."/>
            <person name="Barry K."/>
            <person name="Sandor L."/>
            <person name="Lee J."/>
            <person name="Lipzen A."/>
            <person name="Pangilinan J."/>
            <person name="LaButti K."/>
            <person name="Hainaut M."/>
            <person name="Henrissat B."/>
            <person name="Grigoriev I.V."/>
            <person name="Spatafora J.W."/>
            <person name="Aime M.C."/>
        </authorList>
    </citation>
    <scope>NUCLEOTIDE SEQUENCE [LARGE SCALE GENOMIC DNA]</scope>
    <source>
        <strain evidence="1 2">MCA 4718</strain>
    </source>
</reference>
<dbReference type="EMBL" id="KZ819321">
    <property type="protein sequence ID" value="PWN24185.1"/>
    <property type="molecule type" value="Genomic_DNA"/>
</dbReference>
<protein>
    <submittedName>
        <fullName evidence="1">Uncharacterized protein</fullName>
    </submittedName>
</protein>
<sequence length="152" mass="16585">MDSLLACKIDPYVIVVGGTVRPSAKQFFAAPRTHAPNPASGSPSAFTDLRLTRFPFEVLLFGSEQDDELTGPARWLGYCMGDGTHNTTCVTTADPEVRQKVHQLVAARATTVGINTELDFSVSASLPITSRMASPRCTIQQPRSLEQLYWRG</sequence>
<evidence type="ECO:0000313" key="1">
    <source>
        <dbReference type="EMBL" id="PWN24185.1"/>
    </source>
</evidence>
<dbReference type="AlphaFoldDB" id="A0A316ULV7"/>
<organism evidence="1 2">
    <name type="scientific">Pseudomicrostroma glucosiphilum</name>
    <dbReference type="NCBI Taxonomy" id="1684307"/>
    <lineage>
        <taxon>Eukaryota</taxon>
        <taxon>Fungi</taxon>
        <taxon>Dikarya</taxon>
        <taxon>Basidiomycota</taxon>
        <taxon>Ustilaginomycotina</taxon>
        <taxon>Exobasidiomycetes</taxon>
        <taxon>Microstromatales</taxon>
        <taxon>Microstromatales incertae sedis</taxon>
        <taxon>Pseudomicrostroma</taxon>
    </lineage>
</organism>
<accession>A0A316ULV7</accession>
<evidence type="ECO:0000313" key="2">
    <source>
        <dbReference type="Proteomes" id="UP000245942"/>
    </source>
</evidence>